<dbReference type="SMART" id="SM00267">
    <property type="entry name" value="GGDEF"/>
    <property type="match status" value="1"/>
</dbReference>
<evidence type="ECO:0000313" key="4">
    <source>
        <dbReference type="EMBL" id="ONM47275.1"/>
    </source>
</evidence>
<dbReference type="Proteomes" id="UP000188836">
    <property type="component" value="Unassembled WGS sequence"/>
</dbReference>
<organism evidence="4 5">
    <name type="scientific">Nocardia donostiensis</name>
    <dbReference type="NCBI Taxonomy" id="1538463"/>
    <lineage>
        <taxon>Bacteria</taxon>
        <taxon>Bacillati</taxon>
        <taxon>Actinomycetota</taxon>
        <taxon>Actinomycetes</taxon>
        <taxon>Mycobacteriales</taxon>
        <taxon>Nocardiaceae</taxon>
        <taxon>Nocardia</taxon>
    </lineage>
</organism>
<dbReference type="Gene3D" id="3.30.450.20">
    <property type="entry name" value="PAS domain"/>
    <property type="match status" value="1"/>
</dbReference>
<dbReference type="SMART" id="SM00086">
    <property type="entry name" value="PAC"/>
    <property type="match status" value="1"/>
</dbReference>
<evidence type="ECO:0000259" key="1">
    <source>
        <dbReference type="PROSITE" id="PS50112"/>
    </source>
</evidence>
<dbReference type="EMBL" id="MUMY01000016">
    <property type="protein sequence ID" value="ONM47275.1"/>
    <property type="molecule type" value="Genomic_DNA"/>
</dbReference>
<feature type="domain" description="GGDEF" evidence="3">
    <location>
        <begin position="293"/>
        <end position="422"/>
    </location>
</feature>
<dbReference type="Gene3D" id="3.30.70.270">
    <property type="match status" value="1"/>
</dbReference>
<proteinExistence type="predicted"/>
<dbReference type="NCBIfam" id="TIGR00229">
    <property type="entry name" value="sensory_box"/>
    <property type="match status" value="1"/>
</dbReference>
<dbReference type="CDD" id="cd00130">
    <property type="entry name" value="PAS"/>
    <property type="match status" value="1"/>
</dbReference>
<dbReference type="STRING" id="1538463.B0T36_02510"/>
<dbReference type="InterPro" id="IPR035965">
    <property type="entry name" value="PAS-like_dom_sf"/>
</dbReference>
<evidence type="ECO:0000259" key="2">
    <source>
        <dbReference type="PROSITE" id="PS50113"/>
    </source>
</evidence>
<dbReference type="CDD" id="cd01949">
    <property type="entry name" value="GGDEF"/>
    <property type="match status" value="1"/>
</dbReference>
<feature type="domain" description="PAS" evidence="1">
    <location>
        <begin position="142"/>
        <end position="212"/>
    </location>
</feature>
<dbReference type="NCBIfam" id="TIGR00254">
    <property type="entry name" value="GGDEF"/>
    <property type="match status" value="1"/>
</dbReference>
<dbReference type="RefSeq" id="WP_077119035.1">
    <property type="nucleotide sequence ID" value="NZ_LOKT01000002.1"/>
</dbReference>
<dbReference type="Pfam" id="PF08448">
    <property type="entry name" value="PAS_4"/>
    <property type="match status" value="1"/>
</dbReference>
<keyword evidence="5" id="KW-1185">Reference proteome</keyword>
<gene>
    <name evidence="4" type="ORF">B0T46_18550</name>
</gene>
<evidence type="ECO:0000259" key="3">
    <source>
        <dbReference type="PROSITE" id="PS50887"/>
    </source>
</evidence>
<dbReference type="InterPro" id="IPR052155">
    <property type="entry name" value="Biofilm_reg_signaling"/>
</dbReference>
<dbReference type="InterPro" id="IPR001610">
    <property type="entry name" value="PAC"/>
</dbReference>
<evidence type="ECO:0000313" key="5">
    <source>
        <dbReference type="Proteomes" id="UP000188836"/>
    </source>
</evidence>
<dbReference type="AlphaFoldDB" id="A0A1V2TCQ4"/>
<dbReference type="InterPro" id="IPR013656">
    <property type="entry name" value="PAS_4"/>
</dbReference>
<accession>A0A1V2TCQ4</accession>
<dbReference type="PROSITE" id="PS50113">
    <property type="entry name" value="PAC"/>
    <property type="match status" value="1"/>
</dbReference>
<dbReference type="SMART" id="SM00091">
    <property type="entry name" value="PAS"/>
    <property type="match status" value="1"/>
</dbReference>
<sequence>MSSREVAVRWAEALDGAVAPTLTRARIEDLLTDLAEQLIEAVNGKNDIRVTHDIAGALVEANYRDPLVVSRTIPVICSDIVDDLNPDPADRDEIRLQAVSVAAEFAAGYTAALRSAALAEQEATMSAVLAAAQEAETRRQLSEARFGAVFAGASVGIGTVDANGRVLDVNAAMADMLGLPAETMLGRPVADILGSKNLGRAYSYMRKLLAGTMEQFRVEIDRVRPDGDTSSIDLSMSAVRDVTGRVRFLVGVAVDITERKHLYDRLWHDAHHDPLTGLPNRGLFFSALADAEPPVGVCYLDLDGFKDVNDKWGHSVGDQVLRTVAERLCECVAPLGGLAARLGGDEFMILIECCDGEAQLIALCERITESLNLPMSINGHTVMVGASVGTLYLKSPPTDLDEAMHAADTAMYRNKPSRSRSR</sequence>
<protein>
    <submittedName>
        <fullName evidence="4">PAS domain S-box protein</fullName>
    </submittedName>
</protein>
<dbReference type="InterPro" id="IPR000700">
    <property type="entry name" value="PAS-assoc_C"/>
</dbReference>
<dbReference type="Pfam" id="PF00990">
    <property type="entry name" value="GGDEF"/>
    <property type="match status" value="1"/>
</dbReference>
<name>A0A1V2TCQ4_9NOCA</name>
<dbReference type="SUPFAM" id="SSF55073">
    <property type="entry name" value="Nucleotide cyclase"/>
    <property type="match status" value="1"/>
</dbReference>
<dbReference type="PANTHER" id="PTHR44757">
    <property type="entry name" value="DIGUANYLATE CYCLASE DGCP"/>
    <property type="match status" value="1"/>
</dbReference>
<dbReference type="PROSITE" id="PS50887">
    <property type="entry name" value="GGDEF"/>
    <property type="match status" value="1"/>
</dbReference>
<comment type="caution">
    <text evidence="4">The sequence shown here is derived from an EMBL/GenBank/DDBJ whole genome shotgun (WGS) entry which is preliminary data.</text>
</comment>
<dbReference type="PANTHER" id="PTHR44757:SF2">
    <property type="entry name" value="BIOFILM ARCHITECTURE MAINTENANCE PROTEIN MBAA"/>
    <property type="match status" value="1"/>
</dbReference>
<reference evidence="4 5" key="1">
    <citation type="journal article" date="2016" name="Antonie Van Leeuwenhoek">
        <title>Nocardia donostiensis sp. nov., isolated from human respiratory specimens.</title>
        <authorList>
            <person name="Ercibengoa M."/>
            <person name="Bell M."/>
            <person name="Marimon J.M."/>
            <person name="Humrighouse B."/>
            <person name="Klenk H.P."/>
            <person name="Potter G."/>
            <person name="Perez-Trallero E."/>
        </authorList>
    </citation>
    <scope>NUCLEOTIDE SEQUENCE [LARGE SCALE GENOMIC DNA]</scope>
    <source>
        <strain evidence="4 5">X1655</strain>
    </source>
</reference>
<dbReference type="InterPro" id="IPR029787">
    <property type="entry name" value="Nucleotide_cyclase"/>
</dbReference>
<dbReference type="PROSITE" id="PS50112">
    <property type="entry name" value="PAS"/>
    <property type="match status" value="1"/>
</dbReference>
<dbReference type="InterPro" id="IPR000160">
    <property type="entry name" value="GGDEF_dom"/>
</dbReference>
<feature type="domain" description="PAC" evidence="2">
    <location>
        <begin position="216"/>
        <end position="268"/>
    </location>
</feature>
<dbReference type="OrthoDB" id="23692at2"/>
<dbReference type="InterPro" id="IPR000014">
    <property type="entry name" value="PAS"/>
</dbReference>
<dbReference type="SUPFAM" id="SSF55785">
    <property type="entry name" value="PYP-like sensor domain (PAS domain)"/>
    <property type="match status" value="1"/>
</dbReference>
<dbReference type="InterPro" id="IPR043128">
    <property type="entry name" value="Rev_trsase/Diguanyl_cyclase"/>
</dbReference>